<protein>
    <submittedName>
        <fullName evidence="1">Uncharacterized protein</fullName>
    </submittedName>
</protein>
<keyword evidence="2" id="KW-1185">Reference proteome</keyword>
<proteinExistence type="predicted"/>
<comment type="caution">
    <text evidence="1">The sequence shown here is derived from an EMBL/GenBank/DDBJ whole genome shotgun (WGS) entry which is preliminary data.</text>
</comment>
<sequence length="474" mass="51044">MKKGCSHVPPTGMIVARIHCIRLGLVATQTGRAASECVSFLTVARCTLCRQEAGSLPTASTLKCPWFSYGGQAVLTEVVCRRKPAMSASFAHLVNSNNTADREVKHVLGARQQSAPGNRSGNLTLNMTSPTVNDQDLGQTHLLLFQPWLPRQPDSLLASVAGDLRDLHGYVIFQLVQLFHRVTPEATWALERNQARLLSGLNCLAAGLLVYRHSSGHPIRYKLLAVLAAAEHNVTLRRILRISAGIVGGWLDQLLRSLTSSHASCRAEAAICLARLACEPRIVNGLGGPATSTTGGGGGGGGGVGVGNGVGGGGGGGGGVSGPANLKTRDLLYDILASLVRAADTCCESFAEVYACIGFFLQFVQRSIFIDCLLDKGPLCVSPQMVSRWPRLLAYIYTYWEPRILQEVRINEKRAILLLDSAFMNPVSRLSARMALAAFSGYTQLESQILTQYHQPNWTDDKHIQQEPADDQSS</sequence>
<dbReference type="EMBL" id="CAAALY010012050">
    <property type="protein sequence ID" value="VEL11522.1"/>
    <property type="molecule type" value="Genomic_DNA"/>
</dbReference>
<dbReference type="OrthoDB" id="6283757at2759"/>
<evidence type="ECO:0000313" key="1">
    <source>
        <dbReference type="EMBL" id="VEL11522.1"/>
    </source>
</evidence>
<name>A0A3S5FCB7_9PLAT</name>
<dbReference type="Proteomes" id="UP000784294">
    <property type="component" value="Unassembled WGS sequence"/>
</dbReference>
<dbReference type="AlphaFoldDB" id="A0A3S5FCB7"/>
<evidence type="ECO:0000313" key="2">
    <source>
        <dbReference type="Proteomes" id="UP000784294"/>
    </source>
</evidence>
<organism evidence="1 2">
    <name type="scientific">Protopolystoma xenopodis</name>
    <dbReference type="NCBI Taxonomy" id="117903"/>
    <lineage>
        <taxon>Eukaryota</taxon>
        <taxon>Metazoa</taxon>
        <taxon>Spiralia</taxon>
        <taxon>Lophotrochozoa</taxon>
        <taxon>Platyhelminthes</taxon>
        <taxon>Monogenea</taxon>
        <taxon>Polyopisthocotylea</taxon>
        <taxon>Polystomatidea</taxon>
        <taxon>Polystomatidae</taxon>
        <taxon>Protopolystoma</taxon>
    </lineage>
</organism>
<gene>
    <name evidence="1" type="ORF">PXEA_LOCUS4962</name>
</gene>
<reference evidence="1" key="1">
    <citation type="submission" date="2018-11" db="EMBL/GenBank/DDBJ databases">
        <authorList>
            <consortium name="Pathogen Informatics"/>
        </authorList>
    </citation>
    <scope>NUCLEOTIDE SEQUENCE</scope>
</reference>
<accession>A0A3S5FCB7</accession>